<dbReference type="AlphaFoldDB" id="A0A0V0ZQ36"/>
<name>A0A0V0ZQ36_9BILA</name>
<evidence type="ECO:0000313" key="1">
    <source>
        <dbReference type="EMBL" id="KRY14594.1"/>
    </source>
</evidence>
<reference evidence="1 2" key="1">
    <citation type="submission" date="2015-01" db="EMBL/GenBank/DDBJ databases">
        <title>Evolution of Trichinella species and genotypes.</title>
        <authorList>
            <person name="Korhonen P.K."/>
            <person name="Edoardo P."/>
            <person name="Giuseppe L.R."/>
            <person name="Gasser R.B."/>
        </authorList>
    </citation>
    <scope>NUCLEOTIDE SEQUENCE [LARGE SCALE GENOMIC DNA]</scope>
    <source>
        <strain evidence="1">ISS2496</strain>
    </source>
</reference>
<organism evidence="1 2">
    <name type="scientific">Trichinella patagoniensis</name>
    <dbReference type="NCBI Taxonomy" id="990121"/>
    <lineage>
        <taxon>Eukaryota</taxon>
        <taxon>Metazoa</taxon>
        <taxon>Ecdysozoa</taxon>
        <taxon>Nematoda</taxon>
        <taxon>Enoplea</taxon>
        <taxon>Dorylaimia</taxon>
        <taxon>Trichinellida</taxon>
        <taxon>Trichinellidae</taxon>
        <taxon>Trichinella</taxon>
    </lineage>
</organism>
<accession>A0A0V0ZQ36</accession>
<comment type="caution">
    <text evidence="1">The sequence shown here is derived from an EMBL/GenBank/DDBJ whole genome shotgun (WGS) entry which is preliminary data.</text>
</comment>
<protein>
    <submittedName>
        <fullName evidence="1">Uncharacterized protein</fullName>
    </submittedName>
</protein>
<gene>
    <name evidence="1" type="ORF">T12_12252</name>
</gene>
<dbReference type="Proteomes" id="UP000054783">
    <property type="component" value="Unassembled WGS sequence"/>
</dbReference>
<proteinExistence type="predicted"/>
<evidence type="ECO:0000313" key="2">
    <source>
        <dbReference type="Proteomes" id="UP000054783"/>
    </source>
</evidence>
<sequence>MYIYTSQIVFFLFTATVASSLHWTSLTLGYLERNASIQILYVLNISSEQILIEDILMATLLL</sequence>
<keyword evidence="2" id="KW-1185">Reference proteome</keyword>
<dbReference type="EMBL" id="JYDQ01000113">
    <property type="protein sequence ID" value="KRY14594.1"/>
    <property type="molecule type" value="Genomic_DNA"/>
</dbReference>